<dbReference type="PANTHER" id="PTHR34822">
    <property type="entry name" value="GRPB DOMAIN PROTEIN (AFU_ORTHOLOGUE AFUA_1G01530)"/>
    <property type="match status" value="1"/>
</dbReference>
<reference evidence="1 2" key="1">
    <citation type="submission" date="2018-01" db="EMBL/GenBank/DDBJ databases">
        <title>The draft genome sequence of Halioglobus japonicus S1-36.</title>
        <authorList>
            <person name="Du Z.-J."/>
            <person name="Shi M.-J."/>
        </authorList>
    </citation>
    <scope>NUCLEOTIDE SEQUENCE [LARGE SCALE GENOMIC DNA]</scope>
    <source>
        <strain evidence="1 2">S1-36</strain>
    </source>
</reference>
<keyword evidence="2" id="KW-1185">Reference proteome</keyword>
<accession>A0AAP8MGY9</accession>
<evidence type="ECO:0000313" key="1">
    <source>
        <dbReference type="EMBL" id="PLW87636.1"/>
    </source>
</evidence>
<evidence type="ECO:0000313" key="2">
    <source>
        <dbReference type="Proteomes" id="UP000235162"/>
    </source>
</evidence>
<protein>
    <recommendedName>
        <fullName evidence="3">GrpB family protein</fullName>
    </recommendedName>
</protein>
<sequence>MNMQLYPSSDFADIAERARKRVASICPEAMVEEVGSTSIRGALTKGDVDIFVGVSQAEFEPSNAVLCTHGFLPKVDTLQTNELRMLVSSDKEIDLACQVVILGSQYDFFRAFRDRLNNDIALVQAYNALKLKHLDLPYEQYRDAKAAFIERVLS</sequence>
<name>A0AAP8MGY9_9GAMM</name>
<gene>
    <name evidence="1" type="ORF">C0029_03395</name>
</gene>
<dbReference type="EMBL" id="PKUR01000001">
    <property type="protein sequence ID" value="PLW87636.1"/>
    <property type="molecule type" value="Genomic_DNA"/>
</dbReference>
<comment type="caution">
    <text evidence="1">The sequence shown here is derived from an EMBL/GenBank/DDBJ whole genome shotgun (WGS) entry which is preliminary data.</text>
</comment>
<dbReference type="RefSeq" id="WP_084200327.1">
    <property type="nucleotide sequence ID" value="NZ_BMYL01000001.1"/>
</dbReference>
<dbReference type="InterPro" id="IPR043519">
    <property type="entry name" value="NT_sf"/>
</dbReference>
<dbReference type="AlphaFoldDB" id="A0AAP8MGY9"/>
<dbReference type="Pfam" id="PF04229">
    <property type="entry name" value="GrpB"/>
    <property type="match status" value="1"/>
</dbReference>
<dbReference type="Proteomes" id="UP000235162">
    <property type="component" value="Unassembled WGS sequence"/>
</dbReference>
<dbReference type="Gene3D" id="3.30.460.10">
    <property type="entry name" value="Beta Polymerase, domain 2"/>
    <property type="match status" value="1"/>
</dbReference>
<dbReference type="PANTHER" id="PTHR34822:SF1">
    <property type="entry name" value="GRPB FAMILY PROTEIN"/>
    <property type="match status" value="1"/>
</dbReference>
<proteinExistence type="predicted"/>
<dbReference type="InterPro" id="IPR007344">
    <property type="entry name" value="GrpB/CoaE"/>
</dbReference>
<organism evidence="1 2">
    <name type="scientific">Halioglobus japonicus</name>
    <dbReference type="NCBI Taxonomy" id="930805"/>
    <lineage>
        <taxon>Bacteria</taxon>
        <taxon>Pseudomonadati</taxon>
        <taxon>Pseudomonadota</taxon>
        <taxon>Gammaproteobacteria</taxon>
        <taxon>Cellvibrionales</taxon>
        <taxon>Halieaceae</taxon>
        <taxon>Halioglobus</taxon>
    </lineage>
</organism>
<dbReference type="SUPFAM" id="SSF81301">
    <property type="entry name" value="Nucleotidyltransferase"/>
    <property type="match status" value="1"/>
</dbReference>
<evidence type="ECO:0008006" key="3">
    <source>
        <dbReference type="Google" id="ProtNLM"/>
    </source>
</evidence>